<sequence length="51" mass="5688">MLGVHCAEVEKWGPFIASSLWLLTASRFSSTEISLNIYLEYDSSLLCSKSC</sequence>
<protein>
    <submittedName>
        <fullName evidence="1">RCG55728</fullName>
    </submittedName>
</protein>
<proteinExistence type="predicted"/>
<organism evidence="1 2">
    <name type="scientific">Rattus norvegicus</name>
    <name type="common">Rat</name>
    <dbReference type="NCBI Taxonomy" id="10116"/>
    <lineage>
        <taxon>Eukaryota</taxon>
        <taxon>Metazoa</taxon>
        <taxon>Chordata</taxon>
        <taxon>Craniata</taxon>
        <taxon>Vertebrata</taxon>
        <taxon>Euteleostomi</taxon>
        <taxon>Mammalia</taxon>
        <taxon>Eutheria</taxon>
        <taxon>Euarchontoglires</taxon>
        <taxon>Glires</taxon>
        <taxon>Rodentia</taxon>
        <taxon>Myomorpha</taxon>
        <taxon>Muroidea</taxon>
        <taxon>Muridae</taxon>
        <taxon>Murinae</taxon>
        <taxon>Rattus</taxon>
    </lineage>
</organism>
<evidence type="ECO:0000313" key="2">
    <source>
        <dbReference type="Proteomes" id="UP000234681"/>
    </source>
</evidence>
<reference evidence="2" key="1">
    <citation type="submission" date="2005-09" db="EMBL/GenBank/DDBJ databases">
        <authorList>
            <person name="Mural R.J."/>
            <person name="Li P.W."/>
            <person name="Adams M.D."/>
            <person name="Amanatides P.G."/>
            <person name="Baden-Tillson H."/>
            <person name="Barnstead M."/>
            <person name="Chin S.H."/>
            <person name="Dew I."/>
            <person name="Evans C.A."/>
            <person name="Ferriera S."/>
            <person name="Flanigan M."/>
            <person name="Fosler C."/>
            <person name="Glodek A."/>
            <person name="Gu Z."/>
            <person name="Holt R.A."/>
            <person name="Jennings D."/>
            <person name="Kraft C.L."/>
            <person name="Lu F."/>
            <person name="Nguyen T."/>
            <person name="Nusskern D.R."/>
            <person name="Pfannkoch C.M."/>
            <person name="Sitter C."/>
            <person name="Sutton G.G."/>
            <person name="Venter J.C."/>
            <person name="Wang Z."/>
            <person name="Woodage T."/>
            <person name="Zheng X.H."/>
            <person name="Zhong F."/>
        </authorList>
    </citation>
    <scope>NUCLEOTIDE SEQUENCE [LARGE SCALE GENOMIC DNA]</scope>
    <source>
        <strain>BN</strain>
        <strain evidence="2">Sprague-Dawley</strain>
    </source>
</reference>
<gene>
    <name evidence="1" type="ORF">rCG_55728</name>
</gene>
<accession>A6JLT8</accession>
<name>A6JLT8_RAT</name>
<dbReference type="AlphaFoldDB" id="A6JLT8"/>
<dbReference type="EMBL" id="CH473990">
    <property type="protein sequence ID" value="EDL78615.1"/>
    <property type="molecule type" value="Genomic_DNA"/>
</dbReference>
<evidence type="ECO:0000313" key="1">
    <source>
        <dbReference type="EMBL" id="EDL78615.1"/>
    </source>
</evidence>
<dbReference type="Proteomes" id="UP000234681">
    <property type="component" value="Chromosome 17"/>
</dbReference>